<dbReference type="PANTHER" id="PTHR33619">
    <property type="entry name" value="POLYSACCHARIDE EXPORT PROTEIN GFCE-RELATED"/>
    <property type="match status" value="1"/>
</dbReference>
<comment type="caution">
    <text evidence="17">The sequence shown here is derived from an EMBL/GenBank/DDBJ whole genome shotgun (WGS) entry which is preliminary data.</text>
</comment>
<accession>A0A383XPM8</accession>
<evidence type="ECO:0000313" key="18">
    <source>
        <dbReference type="Proteomes" id="UP000251800"/>
    </source>
</evidence>
<keyword evidence="5" id="KW-0762">Sugar transport</keyword>
<keyword evidence="13" id="KW-0998">Cell outer membrane</keyword>
<reference evidence="17 18" key="1">
    <citation type="submission" date="2018-05" db="EMBL/GenBank/DDBJ databases">
        <title>Abyssibacter profundi OUC007T gen. nov., sp. nov, a marine bacterium isolated from seawater of the Mariana Trench.</title>
        <authorList>
            <person name="Zhou S."/>
        </authorList>
    </citation>
    <scope>NUCLEOTIDE SEQUENCE [LARGE SCALE GENOMIC DNA]</scope>
    <source>
        <strain evidence="17 18">OUC007</strain>
    </source>
</reference>
<evidence type="ECO:0000256" key="12">
    <source>
        <dbReference type="ARBA" id="ARBA00023139"/>
    </source>
</evidence>
<gene>
    <name evidence="17" type="ORF">DEH80_16610</name>
</gene>
<evidence type="ECO:0000256" key="8">
    <source>
        <dbReference type="ARBA" id="ARBA00023047"/>
    </source>
</evidence>
<evidence type="ECO:0000256" key="7">
    <source>
        <dbReference type="ARBA" id="ARBA00022729"/>
    </source>
</evidence>
<evidence type="ECO:0000313" key="17">
    <source>
        <dbReference type="EMBL" id="PWN54582.1"/>
    </source>
</evidence>
<keyword evidence="6" id="KW-0812">Transmembrane</keyword>
<evidence type="ECO:0000256" key="5">
    <source>
        <dbReference type="ARBA" id="ARBA00022597"/>
    </source>
</evidence>
<keyword evidence="10" id="KW-0626">Porin</keyword>
<evidence type="ECO:0000256" key="2">
    <source>
        <dbReference type="ARBA" id="ARBA00009450"/>
    </source>
</evidence>
<evidence type="ECO:0000256" key="4">
    <source>
        <dbReference type="ARBA" id="ARBA00022452"/>
    </source>
</evidence>
<evidence type="ECO:0000256" key="11">
    <source>
        <dbReference type="ARBA" id="ARBA00023136"/>
    </source>
</evidence>
<evidence type="ECO:0000256" key="10">
    <source>
        <dbReference type="ARBA" id="ARBA00023114"/>
    </source>
</evidence>
<dbReference type="OrthoDB" id="9808421at2"/>
<evidence type="ECO:0000259" key="16">
    <source>
        <dbReference type="Pfam" id="PF22461"/>
    </source>
</evidence>
<keyword evidence="18" id="KW-1185">Reference proteome</keyword>
<dbReference type="AlphaFoldDB" id="A0A383XPM8"/>
<proteinExistence type="inferred from homology"/>
<protein>
    <submittedName>
        <fullName evidence="17">Uncharacterized protein</fullName>
    </submittedName>
</protein>
<sequence>MGLAMGTIRMNTAVEMISRRLALHVLLVWFSLSAGCTLVTGMDVSGQRALEGAPVHIGGFDVIKLTADRVAQINTTDSLSRQAHIEFVHSKLDHRTEDGYVIGPGDVLTIIVWEHPELTSPTGEFRDPESAGRLVGADGSIYYPYIGELNVEGLPVRTIRRLIAARLARVVKNPQVDVRVAAFRSQTVKVLGDVRNPAPVPVTDRGITIAEAIAAVGGVTENASKRYVILRRDGESIEVDLHGVSKRGISALDLILKQDDILEVPSSIEYPVYMFGAFGRQSVLPLPEGRMSLAQAIASVEGLNSETADRKKVYVIRSRADGDKLERVTAYLLRFDGFTSLALSQSFNVKPGDVVYVDRTGLSSYNTIVAKILPTVSTLFQLDRLLIDQ</sequence>
<evidence type="ECO:0000256" key="3">
    <source>
        <dbReference type="ARBA" id="ARBA00022448"/>
    </source>
</evidence>
<keyword evidence="4" id="KW-1134">Transmembrane beta strand</keyword>
<comment type="similarity">
    <text evidence="2">Belongs to the BexD/CtrA/VexA family.</text>
</comment>
<feature type="domain" description="Polysaccharide export protein N-terminal" evidence="15">
    <location>
        <begin position="96"/>
        <end position="180"/>
    </location>
</feature>
<keyword evidence="7" id="KW-0732">Signal</keyword>
<evidence type="ECO:0000256" key="6">
    <source>
        <dbReference type="ARBA" id="ARBA00022692"/>
    </source>
</evidence>
<dbReference type="InterPro" id="IPR054765">
    <property type="entry name" value="SLBB_dom"/>
</dbReference>
<feature type="domain" description="SLBB" evidence="16">
    <location>
        <begin position="186"/>
        <end position="264"/>
    </location>
</feature>
<evidence type="ECO:0000256" key="14">
    <source>
        <dbReference type="ARBA" id="ARBA00023288"/>
    </source>
</evidence>
<dbReference type="Proteomes" id="UP000251800">
    <property type="component" value="Unassembled WGS sequence"/>
</dbReference>
<evidence type="ECO:0000256" key="1">
    <source>
        <dbReference type="ARBA" id="ARBA00004571"/>
    </source>
</evidence>
<dbReference type="InterPro" id="IPR003715">
    <property type="entry name" value="Poly_export_N"/>
</dbReference>
<organism evidence="17 18">
    <name type="scientific">Abyssibacter profundi</name>
    <dbReference type="NCBI Taxonomy" id="2182787"/>
    <lineage>
        <taxon>Bacteria</taxon>
        <taxon>Pseudomonadati</taxon>
        <taxon>Pseudomonadota</taxon>
        <taxon>Gammaproteobacteria</taxon>
        <taxon>Chromatiales</taxon>
        <taxon>Oceanococcaceae</taxon>
        <taxon>Abyssibacter</taxon>
    </lineage>
</organism>
<dbReference type="GO" id="GO:0046930">
    <property type="term" value="C:pore complex"/>
    <property type="evidence" value="ECO:0007669"/>
    <property type="project" value="UniProtKB-KW"/>
</dbReference>
<comment type="subcellular location">
    <subcellularLocation>
        <location evidence="1">Cell outer membrane</location>
        <topology evidence="1">Multi-pass membrane protein</topology>
    </subcellularLocation>
</comment>
<dbReference type="Gene3D" id="3.10.560.10">
    <property type="entry name" value="Outer membrane lipoprotein wza domain like"/>
    <property type="match status" value="2"/>
</dbReference>
<dbReference type="Pfam" id="PF22461">
    <property type="entry name" value="SLBB_2"/>
    <property type="match status" value="2"/>
</dbReference>
<keyword evidence="14" id="KW-0449">Lipoprotein</keyword>
<dbReference type="Gene3D" id="3.30.1950.10">
    <property type="entry name" value="wza like domain"/>
    <property type="match status" value="1"/>
</dbReference>
<dbReference type="InterPro" id="IPR049712">
    <property type="entry name" value="Poly_export"/>
</dbReference>
<keyword evidence="9" id="KW-0406">Ion transport</keyword>
<dbReference type="GO" id="GO:0009279">
    <property type="term" value="C:cell outer membrane"/>
    <property type="evidence" value="ECO:0007669"/>
    <property type="project" value="UniProtKB-SubCell"/>
</dbReference>
<evidence type="ECO:0000256" key="13">
    <source>
        <dbReference type="ARBA" id="ARBA00023237"/>
    </source>
</evidence>
<dbReference type="EMBL" id="QEQK01000022">
    <property type="protein sequence ID" value="PWN54582.1"/>
    <property type="molecule type" value="Genomic_DNA"/>
</dbReference>
<keyword evidence="8" id="KW-0625">Polysaccharide transport</keyword>
<dbReference type="GO" id="GO:0006811">
    <property type="term" value="P:monoatomic ion transport"/>
    <property type="evidence" value="ECO:0007669"/>
    <property type="project" value="UniProtKB-KW"/>
</dbReference>
<dbReference type="Pfam" id="PF02563">
    <property type="entry name" value="Poly_export"/>
    <property type="match status" value="1"/>
</dbReference>
<dbReference type="PANTHER" id="PTHR33619:SF3">
    <property type="entry name" value="POLYSACCHARIDE EXPORT PROTEIN GFCE-RELATED"/>
    <property type="match status" value="1"/>
</dbReference>
<dbReference type="GO" id="GO:0015288">
    <property type="term" value="F:porin activity"/>
    <property type="evidence" value="ECO:0007669"/>
    <property type="project" value="UniProtKB-KW"/>
</dbReference>
<feature type="domain" description="SLBB" evidence="16">
    <location>
        <begin position="272"/>
        <end position="357"/>
    </location>
</feature>
<keyword evidence="3" id="KW-0813">Transport</keyword>
<name>A0A383XPM8_9GAMM</name>
<dbReference type="GO" id="GO:0015159">
    <property type="term" value="F:polysaccharide transmembrane transporter activity"/>
    <property type="evidence" value="ECO:0007669"/>
    <property type="project" value="InterPro"/>
</dbReference>
<evidence type="ECO:0000256" key="9">
    <source>
        <dbReference type="ARBA" id="ARBA00023065"/>
    </source>
</evidence>
<evidence type="ECO:0000259" key="15">
    <source>
        <dbReference type="Pfam" id="PF02563"/>
    </source>
</evidence>
<keyword evidence="11" id="KW-0472">Membrane</keyword>
<keyword evidence="12" id="KW-0564">Palmitate</keyword>